<keyword evidence="1" id="KW-1133">Transmembrane helix</keyword>
<dbReference type="EMBL" id="LT670817">
    <property type="protein sequence ID" value="SHH48883.1"/>
    <property type="molecule type" value="Genomic_DNA"/>
</dbReference>
<gene>
    <name evidence="4" type="ORF">SAMN05443248_4972</name>
</gene>
<dbReference type="Pfam" id="PF07589">
    <property type="entry name" value="PEP-CTERM"/>
    <property type="match status" value="1"/>
</dbReference>
<dbReference type="AlphaFoldDB" id="A0A1M5TEX2"/>
<feature type="signal peptide" evidence="2">
    <location>
        <begin position="1"/>
        <end position="26"/>
    </location>
</feature>
<feature type="domain" description="Ice-binding protein C-terminal" evidence="3">
    <location>
        <begin position="203"/>
        <end position="227"/>
    </location>
</feature>
<feature type="chain" id="PRO_5012725634" evidence="2">
    <location>
        <begin position="27"/>
        <end position="236"/>
    </location>
</feature>
<name>A0A1M5TEX2_9BRAD</name>
<evidence type="ECO:0000256" key="2">
    <source>
        <dbReference type="SAM" id="SignalP"/>
    </source>
</evidence>
<feature type="transmembrane region" description="Helical" evidence="1">
    <location>
        <begin position="208"/>
        <end position="225"/>
    </location>
</feature>
<reference evidence="4 5" key="1">
    <citation type="submission" date="2016-11" db="EMBL/GenBank/DDBJ databases">
        <authorList>
            <person name="Jaros S."/>
            <person name="Januszkiewicz K."/>
            <person name="Wedrychowicz H."/>
        </authorList>
    </citation>
    <scope>NUCLEOTIDE SEQUENCE [LARGE SCALE GENOMIC DNA]</scope>
    <source>
        <strain evidence="4 5">GAS138</strain>
    </source>
</reference>
<evidence type="ECO:0000313" key="5">
    <source>
        <dbReference type="Proteomes" id="UP000189796"/>
    </source>
</evidence>
<evidence type="ECO:0000256" key="1">
    <source>
        <dbReference type="SAM" id="Phobius"/>
    </source>
</evidence>
<keyword evidence="1" id="KW-0472">Membrane</keyword>
<organism evidence="4 5">
    <name type="scientific">Bradyrhizobium erythrophlei</name>
    <dbReference type="NCBI Taxonomy" id="1437360"/>
    <lineage>
        <taxon>Bacteria</taxon>
        <taxon>Pseudomonadati</taxon>
        <taxon>Pseudomonadota</taxon>
        <taxon>Alphaproteobacteria</taxon>
        <taxon>Hyphomicrobiales</taxon>
        <taxon>Nitrobacteraceae</taxon>
        <taxon>Bradyrhizobium</taxon>
    </lineage>
</organism>
<dbReference type="NCBIfam" id="TIGR02595">
    <property type="entry name" value="PEP_CTERM"/>
    <property type="match status" value="1"/>
</dbReference>
<proteinExistence type="predicted"/>
<protein>
    <submittedName>
        <fullName evidence="4">PEP-CTERM protein-sorting domain-containing protein</fullName>
    </submittedName>
</protein>
<dbReference type="NCBIfam" id="NF035944">
    <property type="entry name" value="PEPxxWA-CTERM"/>
    <property type="match status" value="1"/>
</dbReference>
<evidence type="ECO:0000259" key="3">
    <source>
        <dbReference type="Pfam" id="PF07589"/>
    </source>
</evidence>
<keyword evidence="2" id="KW-0732">Signal</keyword>
<dbReference type="OrthoDB" id="8221910at2"/>
<dbReference type="Proteomes" id="UP000189796">
    <property type="component" value="Chromosome I"/>
</dbReference>
<sequence>MRVLSSAAAALAVLGLLGFSSNGAKADYVLTSQLNIDGCSSSAPCSGTTPANFGQVKISQTSVGTDVVFDVTLNSGDFFQTSKGHDAFTFTPNFSFTSYSSIPSGFTALSGNALPVTNNPFGTFTQGLDFAGPNGAVTELKFDLVVGSTFDLSALGIGNFGESTAPPNGFITAFFSADVQGFQGNTGVVGADNLVHPPSGVGSVPEPSTWAMMILGFFGVGFMAYRRKSQTSLRFA</sequence>
<accession>A0A1M5TEX2</accession>
<evidence type="ECO:0000313" key="4">
    <source>
        <dbReference type="EMBL" id="SHH48883.1"/>
    </source>
</evidence>
<keyword evidence="1" id="KW-0812">Transmembrane</keyword>
<dbReference type="InterPro" id="IPR013424">
    <property type="entry name" value="Ice-binding_C"/>
</dbReference>